<keyword evidence="3" id="KW-1185">Reference proteome</keyword>
<dbReference type="Proteomes" id="UP000637299">
    <property type="component" value="Unassembled WGS sequence"/>
</dbReference>
<evidence type="ECO:0000256" key="1">
    <source>
        <dbReference type="SAM" id="MobiDB-lite"/>
    </source>
</evidence>
<feature type="compositionally biased region" description="Polar residues" evidence="1">
    <location>
        <begin position="224"/>
        <end position="234"/>
    </location>
</feature>
<proteinExistence type="predicted"/>
<protein>
    <submittedName>
        <fullName evidence="2">Uncharacterized protein</fullName>
    </submittedName>
</protein>
<organism evidence="2 3">
    <name type="scientific">Chryseobacterium caseinilyticum</name>
    <dbReference type="NCBI Taxonomy" id="2771428"/>
    <lineage>
        <taxon>Bacteria</taxon>
        <taxon>Pseudomonadati</taxon>
        <taxon>Bacteroidota</taxon>
        <taxon>Flavobacteriia</taxon>
        <taxon>Flavobacteriales</taxon>
        <taxon>Weeksellaceae</taxon>
        <taxon>Chryseobacterium group</taxon>
        <taxon>Chryseobacterium</taxon>
    </lineage>
</organism>
<evidence type="ECO:0000313" key="2">
    <source>
        <dbReference type="EMBL" id="MBD8084126.1"/>
    </source>
</evidence>
<dbReference type="EMBL" id="JACYFS010000007">
    <property type="protein sequence ID" value="MBD8084126.1"/>
    <property type="molecule type" value="Genomic_DNA"/>
</dbReference>
<comment type="caution">
    <text evidence="2">The sequence shown here is derived from an EMBL/GenBank/DDBJ whole genome shotgun (WGS) entry which is preliminary data.</text>
</comment>
<name>A0ABR8ZFP4_9FLAO</name>
<dbReference type="RefSeq" id="WP_191737923.1">
    <property type="nucleotide sequence ID" value="NZ_JACYFS010000007.1"/>
</dbReference>
<sequence>MAKKGVYKISGNVKPLVGKKEYYTVDEWYSSTPLADRNPAKVIWELFIKTDNGFRTTNIKKKGINHFTFGKNAYQNVYKIEGYLHEPEGNSPMSLIVQPQKGDDKKATEKKDINNVILSYEDDTKINKPLSYRDRLKATAICEGLEGESIVFKLWEDDETGNGHHHKNQFITKSSPTQVNKFGKAKWSFSLSPTFITLANKRENDKSKHEYYVTAEFNGKILEDSQNVNVTNPENRTEKSKTAPQKPSFPKPLPKKETAKFPTRPTSPKKQNDPKSKILNAEFVDRNGKKINSVKIGTTVSIRIISKNMKDKAVTVKIWEDDTFNDDLLFEKKIRITNDEAYINNITLTMSMYEKGHAWETEGSTQEYYIEVEHLTVSTESSRIEVELQEEPKKNKITVSPAKVEKMPKQKFEKVLGLGKEALLYISSDIATEIKVDRNNKITFYPDHGGHNNITEYKEGGKIYTKKLPNGKSAYPLYKMYIYRGNIIGEAVKKLKQDLENKTRENAESTVLSVARHAQTNNKDYGNSGPIPPNTINSLYRIRYMQAWNHAGKESFRYRFVDDKSSNLKQISDFTKEVSSGAMTLGSRSSISIDPWKSKDLIGCLGIRNSDGSNHSSCSNEMSDLSSSNYKNVYHALNNYLETIIPELTGVYGRRGYSSNGRIKVVGSKYKEEVKVFALIEPLPELNKKEKLFNLNDAEKALKVIYSKYGREIARNVEMMYRWECSHFTSGQYQHCGGPGMEAANNTHPNYGWNGEMYEKFPNYSPTGLWDEFENKGMSGKGGNTQVTDRKKRYVQFPSVEAGMVYVAEFLVRHNGNIGRWHTTDVNRQADYVNNINKTIPRIVNSFK</sequence>
<accession>A0ABR8ZFP4</accession>
<reference evidence="2 3" key="1">
    <citation type="submission" date="2020-09" db="EMBL/GenBank/DDBJ databases">
        <title>Genome seq and assembly of Chryseobacterium sp.</title>
        <authorList>
            <person name="Chhetri G."/>
        </authorList>
    </citation>
    <scope>NUCLEOTIDE SEQUENCE [LARGE SCALE GENOMIC DNA]</scope>
    <source>
        <strain evidence="2 3">GCR10</strain>
    </source>
</reference>
<evidence type="ECO:0000313" key="3">
    <source>
        <dbReference type="Proteomes" id="UP000637299"/>
    </source>
</evidence>
<gene>
    <name evidence="2" type="ORF">IC610_17070</name>
</gene>
<feature type="region of interest" description="Disordered" evidence="1">
    <location>
        <begin position="224"/>
        <end position="277"/>
    </location>
</feature>